<dbReference type="Gene3D" id="3.10.450.50">
    <property type="match status" value="1"/>
</dbReference>
<evidence type="ECO:0000259" key="1">
    <source>
        <dbReference type="Pfam" id="PF12680"/>
    </source>
</evidence>
<dbReference type="RefSeq" id="WP_144761888.1">
    <property type="nucleotide sequence ID" value="NZ_VMNW02000102.1"/>
</dbReference>
<accession>A0A5N0URT9</accession>
<name>A0A5N0URT9_9PSEU</name>
<evidence type="ECO:0000313" key="2">
    <source>
        <dbReference type="EMBL" id="KAA9151354.1"/>
    </source>
</evidence>
<dbReference type="AlphaFoldDB" id="A0A5N0URT9"/>
<keyword evidence="3" id="KW-1185">Reference proteome</keyword>
<protein>
    <submittedName>
        <fullName evidence="2">Nuclear transport factor 2 family protein</fullName>
    </submittedName>
</protein>
<dbReference type="SUPFAM" id="SSF54427">
    <property type="entry name" value="NTF2-like"/>
    <property type="match status" value="1"/>
</dbReference>
<dbReference type="OrthoDB" id="9808719at2"/>
<comment type="caution">
    <text evidence="2">The sequence shown here is derived from an EMBL/GenBank/DDBJ whole genome shotgun (WGS) entry which is preliminary data.</text>
</comment>
<evidence type="ECO:0000313" key="3">
    <source>
        <dbReference type="Proteomes" id="UP000319769"/>
    </source>
</evidence>
<gene>
    <name evidence="2" type="ORF">FPZ12_039205</name>
</gene>
<sequence>MTDFTAVAGRYLDAWNEADPAKRREIVEEVFTADGTYTDPLGAVRGHEGIDGFIAGAQQQFAGLRFSLGGPVDGHHDIARFQWHLAPEGAAEPLAIGFDVISVADGKIRQVQGFLDKMPG</sequence>
<proteinExistence type="predicted"/>
<feature type="domain" description="SnoaL-like" evidence="1">
    <location>
        <begin position="10"/>
        <end position="110"/>
    </location>
</feature>
<dbReference type="Pfam" id="PF12680">
    <property type="entry name" value="SnoaL_2"/>
    <property type="match status" value="1"/>
</dbReference>
<dbReference type="InterPro" id="IPR032710">
    <property type="entry name" value="NTF2-like_dom_sf"/>
</dbReference>
<dbReference type="Proteomes" id="UP000319769">
    <property type="component" value="Unassembled WGS sequence"/>
</dbReference>
<dbReference type="EMBL" id="VMNW02000102">
    <property type="protein sequence ID" value="KAA9151354.1"/>
    <property type="molecule type" value="Genomic_DNA"/>
</dbReference>
<organism evidence="2 3">
    <name type="scientific">Amycolatopsis acidicola</name>
    <dbReference type="NCBI Taxonomy" id="2596893"/>
    <lineage>
        <taxon>Bacteria</taxon>
        <taxon>Bacillati</taxon>
        <taxon>Actinomycetota</taxon>
        <taxon>Actinomycetes</taxon>
        <taxon>Pseudonocardiales</taxon>
        <taxon>Pseudonocardiaceae</taxon>
        <taxon>Amycolatopsis</taxon>
    </lineage>
</organism>
<dbReference type="InterPro" id="IPR037401">
    <property type="entry name" value="SnoaL-like"/>
</dbReference>
<reference evidence="2" key="1">
    <citation type="submission" date="2019-09" db="EMBL/GenBank/DDBJ databases">
        <authorList>
            <person name="Teo W.F.A."/>
            <person name="Duangmal K."/>
        </authorList>
    </citation>
    <scope>NUCLEOTIDE SEQUENCE [LARGE SCALE GENOMIC DNA]</scope>
    <source>
        <strain evidence="2">K81G1</strain>
    </source>
</reference>